<evidence type="ECO:0000313" key="3">
    <source>
        <dbReference type="Proteomes" id="UP001185069"/>
    </source>
</evidence>
<reference evidence="2 3" key="1">
    <citation type="submission" date="2023-07" db="EMBL/GenBank/DDBJ databases">
        <title>Sequencing the genomes of 1000 actinobacteria strains.</title>
        <authorList>
            <person name="Klenk H.-P."/>
        </authorList>
    </citation>
    <scope>NUCLEOTIDE SEQUENCE [LARGE SCALE GENOMIC DNA]</scope>
    <source>
        <strain evidence="2 3">DSM 14555</strain>
    </source>
</reference>
<dbReference type="Proteomes" id="UP001185069">
    <property type="component" value="Unassembled WGS sequence"/>
</dbReference>
<dbReference type="EMBL" id="JAVDQF010000001">
    <property type="protein sequence ID" value="MDR6269398.1"/>
    <property type="molecule type" value="Genomic_DNA"/>
</dbReference>
<name>A0ABU1JAJ3_9MICC</name>
<comment type="caution">
    <text evidence="2">The sequence shown here is derived from an EMBL/GenBank/DDBJ whole genome shotgun (WGS) entry which is preliminary data.</text>
</comment>
<accession>A0ABU1JAJ3</accession>
<evidence type="ECO:0000313" key="2">
    <source>
        <dbReference type="EMBL" id="MDR6269398.1"/>
    </source>
</evidence>
<dbReference type="Pfam" id="PF16116">
    <property type="entry name" value="DUF4832"/>
    <property type="match status" value="1"/>
</dbReference>
<evidence type="ECO:0000259" key="1">
    <source>
        <dbReference type="Pfam" id="PF16116"/>
    </source>
</evidence>
<gene>
    <name evidence="2" type="ORF">JOE69_001636</name>
</gene>
<sequence>MRKRGFHLISGLVVLSVVGLAVWLGVSSVSTLATLEPTGPGEPTGQASSGTEIVNPMRGQYRWGGTNKWGSFEGQLFPSAGNPGYRAEQQWPGAKISYYRFTWAEVQPDQDDFSFARIEAELEKATTRGEKLGFRIMPADNCCAPMPEPLTVLPGWLTGLGVNQWTYRGFDAAVVVPDWNNPEYLAAMTALIAKLGEKYDGDPRIAFIDMLGYGNFGEWHSYPMNQEYPRNPGGQNEITPANLKALVEANVQAFRRTRLLSFTANPEALAQAMAARSDIGIRMDCLGDATGGSALLNIMANPAATVRWTTAPVVTEWCGANFSQTAEIPAGSNFDFFRADVGQDLYRVGRGQVDRWHVSLLSSGNFPFAYNGGVMAEGQWQDFVAANTMSGYRYSVAAAGAPVRLPGSNRVQVTTTWTNSGVAPTYDAWQIVLELRLKGSPTPIASTVSVLDLRTLYWGDGDGGLAPVQGRRTMTDLITIPDSAPAGDYEVVVRVRAATAQPDSAGTAKLPGLGLDTAMPQLGKAEYSAGSLAINR</sequence>
<dbReference type="InterPro" id="IPR032267">
    <property type="entry name" value="DUF4832"/>
</dbReference>
<keyword evidence="3" id="KW-1185">Reference proteome</keyword>
<dbReference type="RefSeq" id="WP_309797694.1">
    <property type="nucleotide sequence ID" value="NZ_BAAAHY010000005.1"/>
</dbReference>
<dbReference type="SUPFAM" id="SSF51445">
    <property type="entry name" value="(Trans)glycosidases"/>
    <property type="match status" value="1"/>
</dbReference>
<feature type="domain" description="DUF4832" evidence="1">
    <location>
        <begin position="354"/>
        <end position="498"/>
    </location>
</feature>
<proteinExistence type="predicted"/>
<dbReference type="Gene3D" id="3.20.20.80">
    <property type="entry name" value="Glycosidases"/>
    <property type="match status" value="1"/>
</dbReference>
<organism evidence="2 3">
    <name type="scientific">Arthrobacter russicus</name>
    <dbReference type="NCBI Taxonomy" id="172040"/>
    <lineage>
        <taxon>Bacteria</taxon>
        <taxon>Bacillati</taxon>
        <taxon>Actinomycetota</taxon>
        <taxon>Actinomycetes</taxon>
        <taxon>Micrococcales</taxon>
        <taxon>Micrococcaceae</taxon>
        <taxon>Arthrobacter</taxon>
    </lineage>
</organism>
<dbReference type="InterPro" id="IPR017853">
    <property type="entry name" value="GH"/>
</dbReference>
<protein>
    <recommendedName>
        <fullName evidence="1">DUF4832 domain-containing protein</fullName>
    </recommendedName>
</protein>